<name>A0A0R2AMC1_9LACO</name>
<dbReference type="Proteomes" id="UP000052012">
    <property type="component" value="Unassembled WGS sequence"/>
</dbReference>
<feature type="transmembrane region" description="Helical" evidence="1">
    <location>
        <begin position="175"/>
        <end position="194"/>
    </location>
</feature>
<feature type="transmembrane region" description="Helical" evidence="1">
    <location>
        <begin position="223"/>
        <end position="242"/>
    </location>
</feature>
<accession>A0A0R2AMC1</accession>
<feature type="transmembrane region" description="Helical" evidence="1">
    <location>
        <begin position="60"/>
        <end position="79"/>
    </location>
</feature>
<protein>
    <submittedName>
        <fullName evidence="2">Membrane protein</fullName>
    </submittedName>
</protein>
<dbReference type="RefSeq" id="WP_056967100.1">
    <property type="nucleotide sequence ID" value="NZ_AYYQ01000036.1"/>
</dbReference>
<dbReference type="PATRIC" id="fig|1423781.4.peg.795"/>
<sequence length="254" mass="28995">MKYLIIGFNSLTAKLVYRSNEITYLLTQCLQMVISILMWISIYHGTDRHTLNNMALSQMIQYLVITNLTAILFSASPIFRMANQVKSGQLTTILLRPISIYGEQITYYVGSQFPYLCINFGLLLIYSNQSLQSKLILITYLTLAFIMFFTTMLVIGTLSFWLINMWPLRSAVNACYLILGGLSFPLTFLGKGIYKWLQFNPFSLVADVPARMVTHLINDSTPYFIAVSSWLIITLLIYRILIKVGIKKYEGIGI</sequence>
<dbReference type="AlphaFoldDB" id="A0A0R2AMC1"/>
<feature type="transmembrane region" description="Helical" evidence="1">
    <location>
        <begin position="21"/>
        <end position="40"/>
    </location>
</feature>
<dbReference type="STRING" id="1423781.FD06_GL000770"/>
<gene>
    <name evidence="2" type="ORF">FD06_GL000770</name>
</gene>
<proteinExistence type="predicted"/>
<dbReference type="EMBL" id="AYYQ01000036">
    <property type="protein sequence ID" value="KRM67618.1"/>
    <property type="molecule type" value="Genomic_DNA"/>
</dbReference>
<dbReference type="Pfam" id="PF06182">
    <property type="entry name" value="ABC2_membrane_6"/>
    <property type="match status" value="1"/>
</dbReference>
<keyword evidence="1" id="KW-0812">Transmembrane</keyword>
<evidence type="ECO:0000256" key="1">
    <source>
        <dbReference type="SAM" id="Phobius"/>
    </source>
</evidence>
<evidence type="ECO:0000313" key="3">
    <source>
        <dbReference type="Proteomes" id="UP000052012"/>
    </source>
</evidence>
<dbReference type="OrthoDB" id="2027431at2"/>
<keyword evidence="1" id="KW-1133">Transmembrane helix</keyword>
<dbReference type="PANTHER" id="PTHR36832:SF1">
    <property type="entry name" value="SLR1174 PROTEIN"/>
    <property type="match status" value="1"/>
</dbReference>
<feature type="transmembrane region" description="Helical" evidence="1">
    <location>
        <begin position="138"/>
        <end position="163"/>
    </location>
</feature>
<keyword evidence="3" id="KW-1185">Reference proteome</keyword>
<keyword evidence="1" id="KW-0472">Membrane</keyword>
<dbReference type="PANTHER" id="PTHR36832">
    <property type="entry name" value="SLR1174 PROTEIN-RELATED"/>
    <property type="match status" value="1"/>
</dbReference>
<feature type="transmembrane region" description="Helical" evidence="1">
    <location>
        <begin position="105"/>
        <end position="126"/>
    </location>
</feature>
<organism evidence="2 3">
    <name type="scientific">Apilactobacillus ozensis DSM 23829 = JCM 17196</name>
    <dbReference type="NCBI Taxonomy" id="1423781"/>
    <lineage>
        <taxon>Bacteria</taxon>
        <taxon>Bacillati</taxon>
        <taxon>Bacillota</taxon>
        <taxon>Bacilli</taxon>
        <taxon>Lactobacillales</taxon>
        <taxon>Lactobacillaceae</taxon>
        <taxon>Apilactobacillus</taxon>
    </lineage>
</organism>
<dbReference type="InterPro" id="IPR010390">
    <property type="entry name" value="ABC-2_transporter-like"/>
</dbReference>
<evidence type="ECO:0000313" key="2">
    <source>
        <dbReference type="EMBL" id="KRM67618.1"/>
    </source>
</evidence>
<comment type="caution">
    <text evidence="2">The sequence shown here is derived from an EMBL/GenBank/DDBJ whole genome shotgun (WGS) entry which is preliminary data.</text>
</comment>
<reference evidence="2 3" key="1">
    <citation type="journal article" date="2015" name="Genome Announc.">
        <title>Expanding the biotechnology potential of lactobacilli through comparative genomics of 213 strains and associated genera.</title>
        <authorList>
            <person name="Sun Z."/>
            <person name="Harris H.M."/>
            <person name="McCann A."/>
            <person name="Guo C."/>
            <person name="Argimon S."/>
            <person name="Zhang W."/>
            <person name="Yang X."/>
            <person name="Jeffery I.B."/>
            <person name="Cooney J.C."/>
            <person name="Kagawa T.F."/>
            <person name="Liu W."/>
            <person name="Song Y."/>
            <person name="Salvetti E."/>
            <person name="Wrobel A."/>
            <person name="Rasinkangas P."/>
            <person name="Parkhill J."/>
            <person name="Rea M.C."/>
            <person name="O'Sullivan O."/>
            <person name="Ritari J."/>
            <person name="Douillard F.P."/>
            <person name="Paul Ross R."/>
            <person name="Yang R."/>
            <person name="Briner A.E."/>
            <person name="Felis G.E."/>
            <person name="de Vos W.M."/>
            <person name="Barrangou R."/>
            <person name="Klaenhammer T.R."/>
            <person name="Caufield P.W."/>
            <person name="Cui Y."/>
            <person name="Zhang H."/>
            <person name="O'Toole P.W."/>
        </authorList>
    </citation>
    <scope>NUCLEOTIDE SEQUENCE [LARGE SCALE GENOMIC DNA]</scope>
    <source>
        <strain evidence="2 3">DSM 23829</strain>
    </source>
</reference>